<evidence type="ECO:0000259" key="2">
    <source>
        <dbReference type="Pfam" id="PF12572"/>
    </source>
</evidence>
<dbReference type="EMBL" id="KN846970">
    <property type="protein sequence ID" value="KIW83915.1"/>
    <property type="molecule type" value="Genomic_DNA"/>
</dbReference>
<organism evidence="3 4">
    <name type="scientific">Fonsecaea pedrosoi CBS 271.37</name>
    <dbReference type="NCBI Taxonomy" id="1442368"/>
    <lineage>
        <taxon>Eukaryota</taxon>
        <taxon>Fungi</taxon>
        <taxon>Dikarya</taxon>
        <taxon>Ascomycota</taxon>
        <taxon>Pezizomycotina</taxon>
        <taxon>Eurotiomycetes</taxon>
        <taxon>Chaetothyriomycetidae</taxon>
        <taxon>Chaetothyriales</taxon>
        <taxon>Herpotrichiellaceae</taxon>
        <taxon>Fonsecaea</taxon>
    </lineage>
</organism>
<dbReference type="InterPro" id="IPR022226">
    <property type="entry name" value="DUF3752"/>
</dbReference>
<feature type="compositionally biased region" description="Polar residues" evidence="1">
    <location>
        <begin position="225"/>
        <end position="239"/>
    </location>
</feature>
<gene>
    <name evidence="3" type="ORF">Z517_03161</name>
</gene>
<dbReference type="Proteomes" id="UP000053029">
    <property type="component" value="Unassembled WGS sequence"/>
</dbReference>
<evidence type="ECO:0000313" key="4">
    <source>
        <dbReference type="Proteomes" id="UP000053029"/>
    </source>
</evidence>
<feature type="compositionally biased region" description="Acidic residues" evidence="1">
    <location>
        <begin position="79"/>
        <end position="88"/>
    </location>
</feature>
<dbReference type="OrthoDB" id="73491at2759"/>
<feature type="domain" description="DUF3752" evidence="2">
    <location>
        <begin position="134"/>
        <end position="284"/>
    </location>
</feature>
<dbReference type="HOGENOM" id="CLU_067132_0_0_1"/>
<evidence type="ECO:0000313" key="3">
    <source>
        <dbReference type="EMBL" id="KIW83915.1"/>
    </source>
</evidence>
<feature type="compositionally biased region" description="Basic and acidic residues" evidence="1">
    <location>
        <begin position="241"/>
        <end position="258"/>
    </location>
</feature>
<name>A0A0D2GZ85_9EURO</name>
<dbReference type="PANTHER" id="PTHR46370:SF1">
    <property type="entry name" value="GPALPP MOTIFS-CONTAINING PROTEIN 1"/>
    <property type="match status" value="1"/>
</dbReference>
<feature type="region of interest" description="Disordered" evidence="1">
    <location>
        <begin position="1"/>
        <end position="280"/>
    </location>
</feature>
<dbReference type="VEuPathDB" id="FungiDB:Z517_03161"/>
<dbReference type="Pfam" id="PF12572">
    <property type="entry name" value="DUF3752"/>
    <property type="match status" value="1"/>
</dbReference>
<accession>A0A0D2GZ85</accession>
<dbReference type="RefSeq" id="XP_013287723.1">
    <property type="nucleotide sequence ID" value="XM_013432269.1"/>
</dbReference>
<feature type="compositionally biased region" description="Pro residues" evidence="1">
    <location>
        <begin position="59"/>
        <end position="75"/>
    </location>
</feature>
<sequence>MPSIGPQLPPHLQNRKRSLDEDEDEDASSDSSTGPLPPAKSAQETTNPSSKRPRVVGPTLPPAPLDERPPSSPPPTDEDHSDTDDGNDDFGPSLPSTNDHPTKSSTSPSIGLQTSTDTVSAAPIKRDEWMTIAPSNGDWSARVDPTKLKNRKFNTGRGAKGPSQVTGGSGDSSWYETPEQKQARLKREVMGINDASTSARSASSGSARNPHDEATARRLKEYNETQRGPSLYSTHTASQDKPLDDDPSARAFDREKDIGSGSTITATQRRDMVKKASDFSSRFEKARYL</sequence>
<feature type="compositionally biased region" description="Polar residues" evidence="1">
    <location>
        <begin position="163"/>
        <end position="175"/>
    </location>
</feature>
<feature type="compositionally biased region" description="Basic and acidic residues" evidence="1">
    <location>
        <begin position="209"/>
        <end position="224"/>
    </location>
</feature>
<evidence type="ECO:0000256" key="1">
    <source>
        <dbReference type="SAM" id="MobiDB-lite"/>
    </source>
</evidence>
<protein>
    <recommendedName>
        <fullName evidence="2">DUF3752 domain-containing protein</fullName>
    </recommendedName>
</protein>
<dbReference type="PANTHER" id="PTHR46370">
    <property type="entry name" value="GPALPP MOTIFS-CONTAINING PROTEIN 1"/>
    <property type="match status" value="1"/>
</dbReference>
<feature type="compositionally biased region" description="Basic and acidic residues" evidence="1">
    <location>
        <begin position="268"/>
        <end position="280"/>
    </location>
</feature>
<proteinExistence type="predicted"/>
<feature type="compositionally biased region" description="Basic and acidic residues" evidence="1">
    <location>
        <begin position="178"/>
        <end position="189"/>
    </location>
</feature>
<dbReference type="InterPro" id="IPR046331">
    <property type="entry name" value="GPAM1-like"/>
</dbReference>
<dbReference type="GeneID" id="25302651"/>
<reference evidence="3 4" key="1">
    <citation type="submission" date="2015-01" db="EMBL/GenBank/DDBJ databases">
        <title>The Genome Sequence of Fonsecaea pedrosoi CBS 271.37.</title>
        <authorList>
            <consortium name="The Broad Institute Genomics Platform"/>
            <person name="Cuomo C."/>
            <person name="de Hoog S."/>
            <person name="Gorbushina A."/>
            <person name="Stielow B."/>
            <person name="Teixiera M."/>
            <person name="Abouelleil A."/>
            <person name="Chapman S.B."/>
            <person name="Priest M."/>
            <person name="Young S.K."/>
            <person name="Wortman J."/>
            <person name="Nusbaum C."/>
            <person name="Birren B."/>
        </authorList>
    </citation>
    <scope>NUCLEOTIDE SEQUENCE [LARGE SCALE GENOMIC DNA]</scope>
    <source>
        <strain evidence="3 4">CBS 271.37</strain>
    </source>
</reference>
<keyword evidence="4" id="KW-1185">Reference proteome</keyword>
<feature type="compositionally biased region" description="Polar residues" evidence="1">
    <location>
        <begin position="94"/>
        <end position="119"/>
    </location>
</feature>
<dbReference type="AlphaFoldDB" id="A0A0D2GZ85"/>
<feature type="compositionally biased region" description="Low complexity" evidence="1">
    <location>
        <begin position="195"/>
        <end position="207"/>
    </location>
</feature>